<gene>
    <name evidence="6" type="ORF">UABAM_03911</name>
</gene>
<dbReference type="RefSeq" id="WP_173013431.1">
    <property type="nucleotide sequence ID" value="NZ_AP019860.1"/>
</dbReference>
<comment type="cofactor">
    <cofactor evidence="1">
        <name>pyridoxal 5'-phosphate</name>
        <dbReference type="ChEBI" id="CHEBI:597326"/>
    </cofactor>
</comment>
<accession>A0A5S9IQD8</accession>
<evidence type="ECO:0000313" key="6">
    <source>
        <dbReference type="EMBL" id="BBM85541.1"/>
    </source>
</evidence>
<dbReference type="Proteomes" id="UP000326354">
    <property type="component" value="Chromosome"/>
</dbReference>
<keyword evidence="3 6" id="KW-0808">Transferase</keyword>
<dbReference type="Gene3D" id="3.90.1150.10">
    <property type="entry name" value="Aspartate Aminotransferase, domain 1"/>
    <property type="match status" value="1"/>
</dbReference>
<evidence type="ECO:0000256" key="1">
    <source>
        <dbReference type="ARBA" id="ARBA00001933"/>
    </source>
</evidence>
<sequence length="1366" mass="153855">MKFDVVLSSPKSLPQDSKYNSIIDMIFSTPNSENTSIIVGANAVHDNPIHLHDIQNAVYRTYNWCRAKQIHPGDTVAILHFPHTSEIPLAMCLLAFLACRVRVYLPQHNHHVDFALTATKAIIGVLHEYTPQQRQQLKDRYDVDLYCAHRDLDIFSPTNRITIPPNDNDDEAIVFSTSGTTKRPKLVCYTHRALINSCKAWEAAGLFAEQTTGGNSFCPTLSHTMGVRNLLGALWTRKHTLFIYREWLQNPDKIEKWLLEFPPQHITCGSALFLMLHKLKEQSSALRSTLNIHLRCIVASGCDIATNLEKLFPNARVANAFGTTETQQVMNTLLQNDADNKSLGEILPGVQIAIRHTKNNNGQLFVNSPFAAKKYLGSKLFSPWIATGDIVEHNEKKVYFVSRENDTVVNSGLGVKLPLATIESEYSNILAQYPKIFYTHPKNIGILALVFTTAKNIEKLKRQAQSELLACYQKNEFLRANTPLRAIGIIDDDVPLSGVGKIDRSQIQNRFVDFCDLVADEERHSPCKIYLQDEQHAYNTHIPYLGNLLHTLRLNRVYQSAQGNYLYTHNEKILDFVGGFSCNLLGYHHEIISKLLQNSPPFFFDQGNIRHHATLLSQELTKIMAHITGKTYVACWASTGSEAVEIALKHAWFEQQNTWQHIQKKIQQLFVPQHIKRKCLQSYEQIKQPPVLIALKGSFHGRTLGAMQVLHEEKQGVFSNLFATKTIFIDETTDLPQIKKQHEMELLYPKFSQNGWTCAPFITSRIFAIVVEPIQGEGGIREISTQLLNDLQQFTAPLIIDEIQSGLGRSGSFLASSPVVADYYILGKALGASAAKISVTLIEKSHYQEKFDLQRTSTFYEDAFSCSIALKVLQIIQQDNIAQRCLTIGKILREKLQVLHNRYPNVLCEIRGRGCIMGIKLQYSGNHYLFKQLIAQQIGYFASSYLLHHHSIRVLPTSSAPDVLRIQPSAYTSEDELDQLINALENLCEILQQSAVTKLVGHLADLPQYSLEVNSPSIQHEVAAENSQRIAFIHHPLSIVRELLAQFPQCSKLKAQEKRQLSTKLCELFQLRPLETFRKNIHNSKLWLTGIALPAPPAFFKHSLLNNEIQLIEERLQQAIDLAVKNECRTLILGAYTSIIAQRSDKIHVPQHVQISSGNTYTLSLAWNDLNIALDKSKKVLQESTIGIVGALGNIGRGYCKLLYKNNCADLLLIGSPYSATRLEKFRDELGSGQITTDLYALRDCDIIIVVSNHNAPIVFPQHIATDKQVLLQDLSQPANSDRSIRKCVNVNFLSPGLVRLPHDKNFRLSLSLPRGVCFACCAEGILLALSGHKLKPSWEIDPQDAVKLLEEGKKQQLTTTVPSFF</sequence>
<dbReference type="Pfam" id="PF00501">
    <property type="entry name" value="AMP-binding"/>
    <property type="match status" value="1"/>
</dbReference>
<protein>
    <submittedName>
        <fullName evidence="6">Diaminobutyrate--pyruvate aminotransferase</fullName>
    </submittedName>
</protein>
<evidence type="ECO:0000313" key="7">
    <source>
        <dbReference type="Proteomes" id="UP000326354"/>
    </source>
</evidence>
<dbReference type="SUPFAM" id="SSF56801">
    <property type="entry name" value="Acetyl-CoA synthetase-like"/>
    <property type="match status" value="1"/>
</dbReference>
<dbReference type="GO" id="GO:0042802">
    <property type="term" value="F:identical protein binding"/>
    <property type="evidence" value="ECO:0007669"/>
    <property type="project" value="TreeGrafter"/>
</dbReference>
<dbReference type="InterPro" id="IPR005814">
    <property type="entry name" value="Aminotrans_3"/>
</dbReference>
<evidence type="ECO:0000259" key="5">
    <source>
        <dbReference type="Pfam" id="PF00501"/>
    </source>
</evidence>
<organism evidence="6 7">
    <name type="scientific">Uabimicrobium amorphum</name>
    <dbReference type="NCBI Taxonomy" id="2596890"/>
    <lineage>
        <taxon>Bacteria</taxon>
        <taxon>Pseudomonadati</taxon>
        <taxon>Planctomycetota</taxon>
        <taxon>Candidatus Uabimicrobiia</taxon>
        <taxon>Candidatus Uabimicrobiales</taxon>
        <taxon>Candidatus Uabimicrobiaceae</taxon>
        <taxon>Candidatus Uabimicrobium</taxon>
    </lineage>
</organism>
<dbReference type="InterPro" id="IPR050103">
    <property type="entry name" value="Class-III_PLP-dep_AT"/>
</dbReference>
<dbReference type="GO" id="GO:0008483">
    <property type="term" value="F:transaminase activity"/>
    <property type="evidence" value="ECO:0007669"/>
    <property type="project" value="UniProtKB-KW"/>
</dbReference>
<dbReference type="EMBL" id="AP019860">
    <property type="protein sequence ID" value="BBM85541.1"/>
    <property type="molecule type" value="Genomic_DNA"/>
</dbReference>
<name>A0A5S9IQD8_UABAM</name>
<dbReference type="InterPro" id="IPR015424">
    <property type="entry name" value="PyrdxlP-dep_Trfase"/>
</dbReference>
<reference evidence="6 7" key="1">
    <citation type="submission" date="2019-08" db="EMBL/GenBank/DDBJ databases">
        <title>Complete genome sequence of Candidatus Uab amorphum.</title>
        <authorList>
            <person name="Shiratori T."/>
            <person name="Suzuki S."/>
            <person name="Kakizawa Y."/>
            <person name="Ishida K."/>
        </authorList>
    </citation>
    <scope>NUCLEOTIDE SEQUENCE [LARGE SCALE GENOMIC DNA]</scope>
    <source>
        <strain evidence="6 7">SRT547</strain>
    </source>
</reference>
<dbReference type="PANTHER" id="PTHR11986">
    <property type="entry name" value="AMINOTRANSFERASE CLASS III"/>
    <property type="match status" value="1"/>
</dbReference>
<dbReference type="Gene3D" id="3.40.640.10">
    <property type="entry name" value="Type I PLP-dependent aspartate aminotransferase-like (Major domain)"/>
    <property type="match status" value="1"/>
</dbReference>
<dbReference type="InterPro" id="IPR036291">
    <property type="entry name" value="NAD(P)-bd_dom_sf"/>
</dbReference>
<evidence type="ECO:0000256" key="3">
    <source>
        <dbReference type="ARBA" id="ARBA00022679"/>
    </source>
</evidence>
<proteinExistence type="predicted"/>
<dbReference type="SUPFAM" id="SSF53383">
    <property type="entry name" value="PLP-dependent transferases"/>
    <property type="match status" value="1"/>
</dbReference>
<keyword evidence="7" id="KW-1185">Reference proteome</keyword>
<dbReference type="Gene3D" id="3.40.50.12780">
    <property type="entry name" value="N-terminal domain of ligase-like"/>
    <property type="match status" value="1"/>
</dbReference>
<feature type="domain" description="AMP-dependent synthetase/ligase" evidence="5">
    <location>
        <begin position="64"/>
        <end position="376"/>
    </location>
</feature>
<keyword evidence="4" id="KW-0663">Pyridoxal phosphate</keyword>
<dbReference type="Gene3D" id="3.40.50.720">
    <property type="entry name" value="NAD(P)-binding Rossmann-like Domain"/>
    <property type="match status" value="1"/>
</dbReference>
<keyword evidence="2 6" id="KW-0032">Aminotransferase</keyword>
<dbReference type="PANTHER" id="PTHR11986:SF79">
    <property type="entry name" value="ACETYLORNITHINE AMINOTRANSFERASE, MITOCHONDRIAL"/>
    <property type="match status" value="1"/>
</dbReference>
<dbReference type="InterPro" id="IPR000873">
    <property type="entry name" value="AMP-dep_synth/lig_dom"/>
</dbReference>
<dbReference type="InterPro" id="IPR015422">
    <property type="entry name" value="PyrdxlP-dep_Trfase_small"/>
</dbReference>
<keyword evidence="6" id="KW-0670">Pyruvate</keyword>
<dbReference type="GO" id="GO:0030170">
    <property type="term" value="F:pyridoxal phosphate binding"/>
    <property type="evidence" value="ECO:0007669"/>
    <property type="project" value="InterPro"/>
</dbReference>
<dbReference type="KEGG" id="uam:UABAM_03911"/>
<dbReference type="Pfam" id="PF00202">
    <property type="entry name" value="Aminotran_3"/>
    <property type="match status" value="1"/>
</dbReference>
<evidence type="ECO:0000256" key="4">
    <source>
        <dbReference type="ARBA" id="ARBA00022898"/>
    </source>
</evidence>
<dbReference type="InterPro" id="IPR042099">
    <property type="entry name" value="ANL_N_sf"/>
</dbReference>
<dbReference type="InterPro" id="IPR015421">
    <property type="entry name" value="PyrdxlP-dep_Trfase_major"/>
</dbReference>
<dbReference type="SUPFAM" id="SSF51735">
    <property type="entry name" value="NAD(P)-binding Rossmann-fold domains"/>
    <property type="match status" value="1"/>
</dbReference>
<evidence type="ECO:0000256" key="2">
    <source>
        <dbReference type="ARBA" id="ARBA00022576"/>
    </source>
</evidence>